<keyword evidence="2" id="KW-0812">Transmembrane</keyword>
<keyword evidence="2" id="KW-0472">Membrane</keyword>
<feature type="transmembrane region" description="Helical" evidence="2">
    <location>
        <begin position="159"/>
        <end position="179"/>
    </location>
</feature>
<dbReference type="GO" id="GO:0005886">
    <property type="term" value="C:plasma membrane"/>
    <property type="evidence" value="ECO:0007669"/>
    <property type="project" value="TreeGrafter"/>
</dbReference>
<feature type="transmembrane region" description="Helical" evidence="2">
    <location>
        <begin position="6"/>
        <end position="25"/>
    </location>
</feature>
<dbReference type="KEGG" id="serw:FY030_08810"/>
<dbReference type="EMBL" id="CP044427">
    <property type="protein sequence ID" value="QFG68792.1"/>
    <property type="molecule type" value="Genomic_DNA"/>
</dbReference>
<feature type="transmembrane region" description="Helical" evidence="2">
    <location>
        <begin position="107"/>
        <end position="126"/>
    </location>
</feature>
<dbReference type="GO" id="GO:0004190">
    <property type="term" value="F:aspartic-type endopeptidase activity"/>
    <property type="evidence" value="ECO:0007669"/>
    <property type="project" value="InterPro"/>
</dbReference>
<accession>A0A5J6V6X4</accession>
<dbReference type="Pfam" id="PF01478">
    <property type="entry name" value="Peptidase_A24"/>
    <property type="match status" value="1"/>
</dbReference>
<feature type="domain" description="Prepilin type IV endopeptidase peptidase" evidence="3">
    <location>
        <begin position="84"/>
        <end position="199"/>
    </location>
</feature>
<dbReference type="AlphaFoldDB" id="A0A5J6V6X4"/>
<feature type="transmembrane region" description="Helical" evidence="2">
    <location>
        <begin position="45"/>
        <end position="63"/>
    </location>
</feature>
<organism evidence="4 5">
    <name type="scientific">Ornithinimicrobium pratense</name>
    <dbReference type="NCBI Taxonomy" id="2593973"/>
    <lineage>
        <taxon>Bacteria</taxon>
        <taxon>Bacillati</taxon>
        <taxon>Actinomycetota</taxon>
        <taxon>Actinomycetes</taxon>
        <taxon>Micrococcales</taxon>
        <taxon>Ornithinimicrobiaceae</taxon>
        <taxon>Ornithinimicrobium</taxon>
    </lineage>
</organism>
<gene>
    <name evidence="4" type="ORF">FY030_08810</name>
</gene>
<feature type="transmembrane region" description="Helical" evidence="2">
    <location>
        <begin position="215"/>
        <end position="234"/>
    </location>
</feature>
<dbReference type="RefSeq" id="WP_158061178.1">
    <property type="nucleotide sequence ID" value="NZ_CP044427.1"/>
</dbReference>
<feature type="transmembrane region" description="Helical" evidence="2">
    <location>
        <begin position="185"/>
        <end position="203"/>
    </location>
</feature>
<evidence type="ECO:0000313" key="4">
    <source>
        <dbReference type="EMBL" id="QFG68792.1"/>
    </source>
</evidence>
<reference evidence="4 5" key="1">
    <citation type="submission" date="2019-09" db="EMBL/GenBank/DDBJ databases">
        <title>Serinicoccus pratensis sp. nov., isolated from meadow soil.</title>
        <authorList>
            <person name="Zhang W."/>
        </authorList>
    </citation>
    <scope>NUCLEOTIDE SEQUENCE [LARGE SCALE GENOMIC DNA]</scope>
    <source>
        <strain evidence="4 5">W204</strain>
    </source>
</reference>
<dbReference type="InterPro" id="IPR050882">
    <property type="entry name" value="Prepilin_peptidase/N-MTase"/>
</dbReference>
<proteinExistence type="inferred from homology"/>
<keyword evidence="5" id="KW-1185">Reference proteome</keyword>
<feature type="transmembrane region" description="Helical" evidence="2">
    <location>
        <begin position="132"/>
        <end position="152"/>
    </location>
</feature>
<keyword evidence="2" id="KW-1133">Transmembrane helix</keyword>
<evidence type="ECO:0000259" key="3">
    <source>
        <dbReference type="Pfam" id="PF01478"/>
    </source>
</evidence>
<evidence type="ECO:0000256" key="1">
    <source>
        <dbReference type="ARBA" id="ARBA00005801"/>
    </source>
</evidence>
<sequence>MSDLILPLVTGVVGTVLGIPVARWLEQTTYRKPDELDEPSPGRRWWVPPTLGTCAALVLYRVWQVEDTAVPGWPVATVLTLTLLVVVLACVCLAAMDLDVHRLPDRIMWPTMTTLGLGVVLAALVGGGLEPLVRALLGALGGGGLYLLIALLSLARGSLAVGLGDVKLAVLLGGGLGWFGWPEAILGIYGGFLVGGVWALALLTLRRVSWAGHFAYGPAMMVGALLGLMLAPQLSTTMLSL</sequence>
<feature type="transmembrane region" description="Helical" evidence="2">
    <location>
        <begin position="75"/>
        <end position="95"/>
    </location>
</feature>
<dbReference type="Proteomes" id="UP000326546">
    <property type="component" value="Chromosome"/>
</dbReference>
<dbReference type="PANTHER" id="PTHR30487:SF0">
    <property type="entry name" value="PREPILIN LEADER PEPTIDASE_N-METHYLTRANSFERASE-RELATED"/>
    <property type="match status" value="1"/>
</dbReference>
<protein>
    <recommendedName>
        <fullName evidence="3">Prepilin type IV endopeptidase peptidase domain-containing protein</fullName>
    </recommendedName>
</protein>
<evidence type="ECO:0000256" key="2">
    <source>
        <dbReference type="SAM" id="Phobius"/>
    </source>
</evidence>
<evidence type="ECO:0000313" key="5">
    <source>
        <dbReference type="Proteomes" id="UP000326546"/>
    </source>
</evidence>
<comment type="similarity">
    <text evidence="1">Belongs to the peptidase A24 family.</text>
</comment>
<dbReference type="OrthoDB" id="2087435at2"/>
<name>A0A5J6V6X4_9MICO</name>
<dbReference type="GO" id="GO:0006465">
    <property type="term" value="P:signal peptide processing"/>
    <property type="evidence" value="ECO:0007669"/>
    <property type="project" value="TreeGrafter"/>
</dbReference>
<dbReference type="InterPro" id="IPR000045">
    <property type="entry name" value="Prepilin_IV_endopep_pep"/>
</dbReference>
<dbReference type="PANTHER" id="PTHR30487">
    <property type="entry name" value="TYPE 4 PREPILIN-LIKE PROTEINS LEADER PEPTIDE-PROCESSING ENZYME"/>
    <property type="match status" value="1"/>
</dbReference>